<accession>A0A085LZX2</accession>
<dbReference type="AlphaFoldDB" id="A0A085LZX2"/>
<dbReference type="Proteomes" id="UP000030764">
    <property type="component" value="Unassembled WGS sequence"/>
</dbReference>
<keyword evidence="3" id="KW-1185">Reference proteome</keyword>
<sequence>MNGLKVSLSILAFVVMHYRNAFFDHDEILISYDVKELFLSIPISHTLKVLFDLLNKDDSLFNRTKLNPFHVTKLTSFCMREGNYFQFDEKFYKQVDGAPMGSPLSPALAEVFMESLERKAFEMVNTELSHDFLSVMWMTSSLLEKRAACSATADALSARSIAIDGSRVFRMFSRPMFLRMTSFTNINCGAPALYSVNDSSLLSEVEACLYSPICCTYKQNVKKGVCPVFFLFDSEDNLVGKDAI</sequence>
<reference evidence="2 3" key="1">
    <citation type="journal article" date="2014" name="Nat. Genet.">
        <title>Genome and transcriptome of the porcine whipworm Trichuris suis.</title>
        <authorList>
            <person name="Jex A.R."/>
            <person name="Nejsum P."/>
            <person name="Schwarz E.M."/>
            <person name="Hu L."/>
            <person name="Young N.D."/>
            <person name="Hall R.S."/>
            <person name="Korhonen P.K."/>
            <person name="Liao S."/>
            <person name="Thamsborg S."/>
            <person name="Xia J."/>
            <person name="Xu P."/>
            <person name="Wang S."/>
            <person name="Scheerlinck J.P."/>
            <person name="Hofmann A."/>
            <person name="Sternberg P.W."/>
            <person name="Wang J."/>
            <person name="Gasser R.B."/>
        </authorList>
    </citation>
    <scope>NUCLEOTIDE SEQUENCE [LARGE SCALE GENOMIC DNA]</scope>
    <source>
        <strain evidence="2">DCEP-RM93M</strain>
    </source>
</reference>
<name>A0A085LZX2_9BILA</name>
<dbReference type="InterPro" id="IPR000477">
    <property type="entry name" value="RT_dom"/>
</dbReference>
<dbReference type="EMBL" id="KL363252">
    <property type="protein sequence ID" value="KFD50518.1"/>
    <property type="molecule type" value="Genomic_DNA"/>
</dbReference>
<feature type="domain" description="Reverse transcriptase" evidence="1">
    <location>
        <begin position="1"/>
        <end position="182"/>
    </location>
</feature>
<organism evidence="2 3">
    <name type="scientific">Trichuris suis</name>
    <name type="common">pig whipworm</name>
    <dbReference type="NCBI Taxonomy" id="68888"/>
    <lineage>
        <taxon>Eukaryota</taxon>
        <taxon>Metazoa</taxon>
        <taxon>Ecdysozoa</taxon>
        <taxon>Nematoda</taxon>
        <taxon>Enoplea</taxon>
        <taxon>Dorylaimia</taxon>
        <taxon>Trichinellida</taxon>
        <taxon>Trichuridae</taxon>
        <taxon>Trichuris</taxon>
    </lineage>
</organism>
<dbReference type="PANTHER" id="PTHR21301:SF10">
    <property type="entry name" value="REVERSE TRANSCRIPTASE DOMAIN-CONTAINING PROTEIN"/>
    <property type="match status" value="1"/>
</dbReference>
<dbReference type="PANTHER" id="PTHR21301">
    <property type="entry name" value="REVERSE TRANSCRIPTASE"/>
    <property type="match status" value="1"/>
</dbReference>
<evidence type="ECO:0000313" key="3">
    <source>
        <dbReference type="Proteomes" id="UP000030764"/>
    </source>
</evidence>
<gene>
    <name evidence="2" type="ORF">M513_08586</name>
</gene>
<proteinExistence type="predicted"/>
<evidence type="ECO:0000259" key="1">
    <source>
        <dbReference type="PROSITE" id="PS50878"/>
    </source>
</evidence>
<evidence type="ECO:0000313" key="2">
    <source>
        <dbReference type="EMBL" id="KFD50518.1"/>
    </source>
</evidence>
<protein>
    <recommendedName>
        <fullName evidence="1">Reverse transcriptase domain-containing protein</fullName>
    </recommendedName>
</protein>
<dbReference type="PROSITE" id="PS50878">
    <property type="entry name" value="RT_POL"/>
    <property type="match status" value="1"/>
</dbReference>